<reference evidence="3" key="2">
    <citation type="submission" date="2025-08" db="UniProtKB">
        <authorList>
            <consortium name="Ensembl"/>
        </authorList>
    </citation>
    <scope>IDENTIFICATION</scope>
</reference>
<dbReference type="Proteomes" id="UP000008227">
    <property type="component" value="Chromosome 13"/>
</dbReference>
<reference evidence="3" key="1">
    <citation type="journal article" date="2020" name="Gigascience">
        <title>An improved pig reference genome sequence to enable pig genetics and genomics research.</title>
        <authorList>
            <person name="Warr A."/>
            <person name="Affara N."/>
            <person name="Aken B."/>
            <person name="Beiki H."/>
            <person name="Bickhart D.M."/>
            <person name="Billis K."/>
            <person name="Chow W."/>
            <person name="Eory L."/>
            <person name="Finlayson H.A."/>
            <person name="Flicek P."/>
            <person name="Giron C.G."/>
            <person name="Griffin D.K."/>
            <person name="Hall R."/>
            <person name="Hannum G."/>
            <person name="Hourlier T."/>
            <person name="Howe K."/>
            <person name="Hume D.A."/>
            <person name="Izuogu O."/>
            <person name="Kim K."/>
            <person name="Koren S."/>
            <person name="Liu H."/>
            <person name="Manchanda N."/>
            <person name="Martin F.J."/>
            <person name="Nonneman D.J."/>
            <person name="O'Connor R.E."/>
            <person name="Phillippy A.M."/>
            <person name="Rohrer G.A."/>
            <person name="Rosen B.D."/>
            <person name="Rund L.A."/>
            <person name="Sargent C.A."/>
            <person name="Schook L.B."/>
            <person name="Schroeder S.G."/>
            <person name="Schwartz A.S."/>
            <person name="Skinner B.M."/>
            <person name="Talbot R."/>
            <person name="Tseng E."/>
            <person name="Tuggle C.K."/>
            <person name="Watson M."/>
            <person name="Smith T.P.L."/>
            <person name="Archibald A.L."/>
        </authorList>
    </citation>
    <scope>NUCLEOTIDE SEQUENCE [LARGE SCALE GENOMIC DNA]</scope>
    <source>
        <strain evidence="3">Duroc</strain>
    </source>
</reference>
<feature type="domain" description="Reverse transcriptase/retrotransposon-derived protein RNase H-like" evidence="2">
    <location>
        <begin position="25"/>
        <end position="116"/>
    </location>
</feature>
<evidence type="ECO:0000313" key="3">
    <source>
        <dbReference type="Ensembl" id="ENSSSCP00000075491.1"/>
    </source>
</evidence>
<dbReference type="PANTHER" id="PTHR33064:SF37">
    <property type="entry name" value="RIBONUCLEASE H"/>
    <property type="match status" value="1"/>
</dbReference>
<dbReference type="InterPro" id="IPR043502">
    <property type="entry name" value="DNA/RNA_pol_sf"/>
</dbReference>
<dbReference type="InterPro" id="IPR051320">
    <property type="entry name" value="Viral_Replic_Matur_Polypro"/>
</dbReference>
<name>A0A8W4F9I5_PIG</name>
<protein>
    <recommendedName>
        <fullName evidence="2">Reverse transcriptase/retrotransposon-derived protein RNase H-like domain-containing protein</fullName>
    </recommendedName>
</protein>
<organism evidence="3 4">
    <name type="scientific">Sus scrofa</name>
    <name type="common">Pig</name>
    <dbReference type="NCBI Taxonomy" id="9823"/>
    <lineage>
        <taxon>Eukaryota</taxon>
        <taxon>Metazoa</taxon>
        <taxon>Chordata</taxon>
        <taxon>Craniata</taxon>
        <taxon>Vertebrata</taxon>
        <taxon>Euteleostomi</taxon>
        <taxon>Mammalia</taxon>
        <taxon>Eutheria</taxon>
        <taxon>Laurasiatheria</taxon>
        <taxon>Artiodactyla</taxon>
        <taxon>Suina</taxon>
        <taxon>Suidae</taxon>
        <taxon>Sus</taxon>
    </lineage>
</organism>
<dbReference type="GeneTree" id="ENSGT01120000271981"/>
<dbReference type="SUPFAM" id="SSF56672">
    <property type="entry name" value="DNA/RNA polymerases"/>
    <property type="match status" value="1"/>
</dbReference>
<dbReference type="InterPro" id="IPR041577">
    <property type="entry name" value="RT_RNaseH_2"/>
</dbReference>
<reference evidence="3" key="3">
    <citation type="submission" date="2025-09" db="UniProtKB">
        <authorList>
            <consortium name="Ensembl"/>
        </authorList>
    </citation>
    <scope>IDENTIFICATION</scope>
</reference>
<dbReference type="Gene3D" id="3.10.20.370">
    <property type="match status" value="1"/>
</dbReference>
<evidence type="ECO:0000259" key="2">
    <source>
        <dbReference type="Pfam" id="PF17919"/>
    </source>
</evidence>
<dbReference type="Ensembl" id="ENSSSCT00000106767.1">
    <property type="protein sequence ID" value="ENSSSCP00000075491.1"/>
    <property type="gene ID" value="ENSSSCG00000061080.1"/>
</dbReference>
<keyword evidence="4" id="KW-1185">Reference proteome</keyword>
<dbReference type="AlphaFoldDB" id="A0A8W4F9I5"/>
<feature type="region of interest" description="Disordered" evidence="1">
    <location>
        <begin position="1"/>
        <end position="27"/>
    </location>
</feature>
<sequence>RDPETSRDTPEPLYEATKRGEREPGQQKAFEEIRRALTNAPSLGLPDTSKPCFLYVHERTGVVVGVLTQMLGSWHCPVAYLSKQLDSVAQGWPLCLQALAATALLVSEADKLTMGHTWY</sequence>
<evidence type="ECO:0000256" key="1">
    <source>
        <dbReference type="SAM" id="MobiDB-lite"/>
    </source>
</evidence>
<proteinExistence type="predicted"/>
<dbReference type="Pfam" id="PF17919">
    <property type="entry name" value="RT_RNaseH_2"/>
    <property type="match status" value="1"/>
</dbReference>
<dbReference type="PANTHER" id="PTHR33064">
    <property type="entry name" value="POL PROTEIN"/>
    <property type="match status" value="1"/>
</dbReference>
<accession>A0A8W4F9I5</accession>
<evidence type="ECO:0000313" key="4">
    <source>
        <dbReference type="Proteomes" id="UP000008227"/>
    </source>
</evidence>